<dbReference type="AlphaFoldDB" id="A0AA36GBY3"/>
<dbReference type="GO" id="GO:0005886">
    <property type="term" value="C:plasma membrane"/>
    <property type="evidence" value="ECO:0007669"/>
    <property type="project" value="TreeGrafter"/>
</dbReference>
<evidence type="ECO:0000256" key="5">
    <source>
        <dbReference type="SAM" id="Phobius"/>
    </source>
</evidence>
<keyword evidence="4 5" id="KW-0472">Membrane</keyword>
<dbReference type="PANTHER" id="PTHR46273:SF2">
    <property type="entry name" value="G-PROTEIN COUPLED RECEPTORS FAMILY 1 PROFILE DOMAIN-CONTAINING PROTEIN"/>
    <property type="match status" value="1"/>
</dbReference>
<accession>A0AA36GBY3</accession>
<keyword evidence="3 5" id="KW-1133">Transmembrane helix</keyword>
<dbReference type="InterPro" id="IPR017452">
    <property type="entry name" value="GPCR_Rhodpsn_7TM"/>
</dbReference>
<dbReference type="Pfam" id="PF10324">
    <property type="entry name" value="7TM_GPCR_Srw"/>
    <property type="match status" value="1"/>
</dbReference>
<dbReference type="PANTHER" id="PTHR46273">
    <property type="entry name" value="MYOSUPPRESSIN RECEPTOR 1, ISOFORM B-RELATED"/>
    <property type="match status" value="1"/>
</dbReference>
<dbReference type="SUPFAM" id="SSF81321">
    <property type="entry name" value="Family A G protein-coupled receptor-like"/>
    <property type="match status" value="1"/>
</dbReference>
<dbReference type="Gene3D" id="1.20.1070.10">
    <property type="entry name" value="Rhodopsin 7-helix transmembrane proteins"/>
    <property type="match status" value="1"/>
</dbReference>
<comment type="subcellular location">
    <subcellularLocation>
        <location evidence="1">Membrane</location>
    </subcellularLocation>
</comment>
<dbReference type="PROSITE" id="PS50262">
    <property type="entry name" value="G_PROTEIN_RECEP_F1_2"/>
    <property type="match status" value="1"/>
</dbReference>
<feature type="transmembrane region" description="Helical" evidence="5">
    <location>
        <begin position="37"/>
        <end position="61"/>
    </location>
</feature>
<evidence type="ECO:0000256" key="2">
    <source>
        <dbReference type="ARBA" id="ARBA00022692"/>
    </source>
</evidence>
<feature type="transmembrane region" description="Helical" evidence="5">
    <location>
        <begin position="216"/>
        <end position="242"/>
    </location>
</feature>
<feature type="transmembrane region" description="Helical" evidence="5">
    <location>
        <begin position="117"/>
        <end position="139"/>
    </location>
</feature>
<dbReference type="Proteomes" id="UP001177023">
    <property type="component" value="Unassembled WGS sequence"/>
</dbReference>
<evidence type="ECO:0000313" key="7">
    <source>
        <dbReference type="EMBL" id="CAJ0585455.1"/>
    </source>
</evidence>
<feature type="transmembrane region" description="Helical" evidence="5">
    <location>
        <begin position="271"/>
        <end position="297"/>
    </location>
</feature>
<evidence type="ECO:0000256" key="4">
    <source>
        <dbReference type="ARBA" id="ARBA00023136"/>
    </source>
</evidence>
<evidence type="ECO:0000259" key="6">
    <source>
        <dbReference type="PROSITE" id="PS50262"/>
    </source>
</evidence>
<keyword evidence="2 5" id="KW-0812">Transmembrane</keyword>
<reference evidence="7" key="1">
    <citation type="submission" date="2023-06" db="EMBL/GenBank/DDBJ databases">
        <authorList>
            <person name="Delattre M."/>
        </authorList>
    </citation>
    <scope>NUCLEOTIDE SEQUENCE</scope>
    <source>
        <strain evidence="7">AF72</strain>
    </source>
</reference>
<evidence type="ECO:0000256" key="1">
    <source>
        <dbReference type="ARBA" id="ARBA00004370"/>
    </source>
</evidence>
<feature type="transmembrane region" description="Helical" evidence="5">
    <location>
        <begin position="159"/>
        <end position="177"/>
    </location>
</feature>
<dbReference type="InterPro" id="IPR053219">
    <property type="entry name" value="GPCR_Dmsr-1"/>
</dbReference>
<dbReference type="InterPro" id="IPR019427">
    <property type="entry name" value="7TM_GPCR_serpentine_rcpt_Srw"/>
</dbReference>
<dbReference type="CDD" id="cd14978">
    <property type="entry name" value="7tmA_FMRFamide_R-like"/>
    <property type="match status" value="1"/>
</dbReference>
<organism evidence="7 8">
    <name type="scientific">Mesorhabditis spiculigera</name>
    <dbReference type="NCBI Taxonomy" id="96644"/>
    <lineage>
        <taxon>Eukaryota</taxon>
        <taxon>Metazoa</taxon>
        <taxon>Ecdysozoa</taxon>
        <taxon>Nematoda</taxon>
        <taxon>Chromadorea</taxon>
        <taxon>Rhabditida</taxon>
        <taxon>Rhabditina</taxon>
        <taxon>Rhabditomorpha</taxon>
        <taxon>Rhabditoidea</taxon>
        <taxon>Rhabditidae</taxon>
        <taxon>Mesorhabditinae</taxon>
        <taxon>Mesorhabditis</taxon>
    </lineage>
</organism>
<feature type="transmembrane region" description="Helical" evidence="5">
    <location>
        <begin position="73"/>
        <end position="97"/>
    </location>
</feature>
<keyword evidence="8" id="KW-1185">Reference proteome</keyword>
<name>A0AA36GBY3_9BILA</name>
<evidence type="ECO:0000256" key="3">
    <source>
        <dbReference type="ARBA" id="ARBA00022989"/>
    </source>
</evidence>
<feature type="transmembrane region" description="Helical" evidence="5">
    <location>
        <begin position="309"/>
        <end position="331"/>
    </location>
</feature>
<feature type="domain" description="G-protein coupled receptors family 1 profile" evidence="6">
    <location>
        <begin position="52"/>
        <end position="328"/>
    </location>
</feature>
<feature type="non-terminal residue" evidence="7">
    <location>
        <position position="1"/>
    </location>
</feature>
<evidence type="ECO:0000313" key="8">
    <source>
        <dbReference type="Proteomes" id="UP001177023"/>
    </source>
</evidence>
<comment type="caution">
    <text evidence="7">The sequence shown here is derived from an EMBL/GenBank/DDBJ whole genome shotgun (WGS) entry which is preliminary data.</text>
</comment>
<sequence>MTYEGPCEADPQLFERINGTYAAKEWVGSITSGYNTAHPYLCLFVCPLGMFMNFVHILVLTRPRMRRSAVNRVLIGVALCDVATMTSYLIYILRFVFIRQWRGERAFSYEWALFLRLHATGAIVLHSTTLFLCVTMAFIRWRAMRDPQSRWLRPQLTGYLCSSVFMVIVVICIPTYIVHEVIEYRPSAEEHDVVYYTVDFSQFSLKNHCRFLKMNLWLLGICLKVIPCLLLSFFTIFLMILLKENNIKRTVLLYSSTGAQKRKQNYDRTTMTLIVMLAVFLLTEMPQGVISVLIGVYTNDVYNVVYINFGNLLDLLSLLNSYVGFITYCFLCSKYRQTFLMMLVSAKRESREMTQLFVTADVVAERE</sequence>
<gene>
    <name evidence="7" type="ORF">MSPICULIGERA_LOCUS23478</name>
</gene>
<protein>
    <recommendedName>
        <fullName evidence="6">G-protein coupled receptors family 1 profile domain-containing protein</fullName>
    </recommendedName>
</protein>
<proteinExistence type="predicted"/>
<dbReference type="EMBL" id="CATQJA010002706">
    <property type="protein sequence ID" value="CAJ0585455.1"/>
    <property type="molecule type" value="Genomic_DNA"/>
</dbReference>
<dbReference type="GO" id="GO:0008528">
    <property type="term" value="F:G protein-coupled peptide receptor activity"/>
    <property type="evidence" value="ECO:0007669"/>
    <property type="project" value="InterPro"/>
</dbReference>